<feature type="compositionally biased region" description="Polar residues" evidence="1">
    <location>
        <begin position="1"/>
        <end position="18"/>
    </location>
</feature>
<accession>A0A804PEP2</accession>
<dbReference type="Gramene" id="Zm00001eb232650_T001">
    <property type="protein sequence ID" value="Zm00001eb232650_P001"/>
    <property type="gene ID" value="Zm00001eb232650"/>
</dbReference>
<name>A0A804PEP2_MAIZE</name>
<evidence type="ECO:0000313" key="2">
    <source>
        <dbReference type="EnsemblPlants" id="Zm00001eb232650_P001"/>
    </source>
</evidence>
<protein>
    <submittedName>
        <fullName evidence="2">Uncharacterized protein</fullName>
    </submittedName>
</protein>
<dbReference type="Proteomes" id="UP000007305">
    <property type="component" value="Chromosome 5"/>
</dbReference>
<keyword evidence="3" id="KW-1185">Reference proteome</keyword>
<evidence type="ECO:0000256" key="1">
    <source>
        <dbReference type="SAM" id="MobiDB-lite"/>
    </source>
</evidence>
<sequence length="104" mass="11163">MPPLAQSSLPRNPNQESDSVLDESNGRKTRRPQGERGNKEEDEGPCGGEAPMPVLQGGEAPGNRLRQMHGQRQAQAAPGLLHHRRSSRCLVRSPASASATAFAE</sequence>
<organism evidence="2 3">
    <name type="scientific">Zea mays</name>
    <name type="common">Maize</name>
    <dbReference type="NCBI Taxonomy" id="4577"/>
    <lineage>
        <taxon>Eukaryota</taxon>
        <taxon>Viridiplantae</taxon>
        <taxon>Streptophyta</taxon>
        <taxon>Embryophyta</taxon>
        <taxon>Tracheophyta</taxon>
        <taxon>Spermatophyta</taxon>
        <taxon>Magnoliopsida</taxon>
        <taxon>Liliopsida</taxon>
        <taxon>Poales</taxon>
        <taxon>Poaceae</taxon>
        <taxon>PACMAD clade</taxon>
        <taxon>Panicoideae</taxon>
        <taxon>Andropogonodae</taxon>
        <taxon>Andropogoneae</taxon>
        <taxon>Tripsacinae</taxon>
        <taxon>Zea</taxon>
    </lineage>
</organism>
<feature type="compositionally biased region" description="Polar residues" evidence="1">
    <location>
        <begin position="95"/>
        <end position="104"/>
    </location>
</feature>
<proteinExistence type="predicted"/>
<reference evidence="2" key="3">
    <citation type="submission" date="2021-05" db="UniProtKB">
        <authorList>
            <consortium name="EnsemblPlants"/>
        </authorList>
    </citation>
    <scope>IDENTIFICATION</scope>
    <source>
        <strain evidence="2">cv. B73</strain>
    </source>
</reference>
<reference evidence="3" key="1">
    <citation type="journal article" date="2009" name="Science">
        <title>The B73 maize genome: complexity, diversity, and dynamics.</title>
        <authorList>
            <person name="Schnable P.S."/>
            <person name="Ware D."/>
            <person name="Fulton R.S."/>
            <person name="Stein J.C."/>
            <person name="Wei F."/>
            <person name="Pasternak S."/>
            <person name="Liang C."/>
            <person name="Zhang J."/>
            <person name="Fulton L."/>
            <person name="Graves T.A."/>
            <person name="Minx P."/>
            <person name="Reily A.D."/>
            <person name="Courtney L."/>
            <person name="Kruchowski S.S."/>
            <person name="Tomlinson C."/>
            <person name="Strong C."/>
            <person name="Delehaunty K."/>
            <person name="Fronick C."/>
            <person name="Courtney B."/>
            <person name="Rock S.M."/>
            <person name="Belter E."/>
            <person name="Du F."/>
            <person name="Kim K."/>
            <person name="Abbott R.M."/>
            <person name="Cotton M."/>
            <person name="Levy A."/>
            <person name="Marchetto P."/>
            <person name="Ochoa K."/>
            <person name="Jackson S.M."/>
            <person name="Gillam B."/>
            <person name="Chen W."/>
            <person name="Yan L."/>
            <person name="Higginbotham J."/>
            <person name="Cardenas M."/>
            <person name="Waligorski J."/>
            <person name="Applebaum E."/>
            <person name="Phelps L."/>
            <person name="Falcone J."/>
            <person name="Kanchi K."/>
            <person name="Thane T."/>
            <person name="Scimone A."/>
            <person name="Thane N."/>
            <person name="Henke J."/>
            <person name="Wang T."/>
            <person name="Ruppert J."/>
            <person name="Shah N."/>
            <person name="Rotter K."/>
            <person name="Hodges J."/>
            <person name="Ingenthron E."/>
            <person name="Cordes M."/>
            <person name="Kohlberg S."/>
            <person name="Sgro J."/>
            <person name="Delgado B."/>
            <person name="Mead K."/>
            <person name="Chinwalla A."/>
            <person name="Leonard S."/>
            <person name="Crouse K."/>
            <person name="Collura K."/>
            <person name="Kudrna D."/>
            <person name="Currie J."/>
            <person name="He R."/>
            <person name="Angelova A."/>
            <person name="Rajasekar S."/>
            <person name="Mueller T."/>
            <person name="Lomeli R."/>
            <person name="Scara G."/>
            <person name="Ko A."/>
            <person name="Delaney K."/>
            <person name="Wissotski M."/>
            <person name="Lopez G."/>
            <person name="Campos D."/>
            <person name="Braidotti M."/>
            <person name="Ashley E."/>
            <person name="Golser W."/>
            <person name="Kim H."/>
            <person name="Lee S."/>
            <person name="Lin J."/>
            <person name="Dujmic Z."/>
            <person name="Kim W."/>
            <person name="Talag J."/>
            <person name="Zuccolo A."/>
            <person name="Fan C."/>
            <person name="Sebastian A."/>
            <person name="Kramer M."/>
            <person name="Spiegel L."/>
            <person name="Nascimento L."/>
            <person name="Zutavern T."/>
            <person name="Miller B."/>
            <person name="Ambroise C."/>
            <person name="Muller S."/>
            <person name="Spooner W."/>
            <person name="Narechania A."/>
            <person name="Ren L."/>
            <person name="Wei S."/>
            <person name="Kumari S."/>
            <person name="Faga B."/>
            <person name="Levy M.J."/>
            <person name="McMahan L."/>
            <person name="Van Buren P."/>
            <person name="Vaughn M.W."/>
            <person name="Ying K."/>
            <person name="Yeh C.-T."/>
            <person name="Emrich S.J."/>
            <person name="Jia Y."/>
            <person name="Kalyanaraman A."/>
            <person name="Hsia A.-P."/>
            <person name="Barbazuk W.B."/>
            <person name="Baucom R.S."/>
            <person name="Brutnell T.P."/>
            <person name="Carpita N.C."/>
            <person name="Chaparro C."/>
            <person name="Chia J.-M."/>
            <person name="Deragon J.-M."/>
            <person name="Estill J.C."/>
            <person name="Fu Y."/>
            <person name="Jeddeloh J.A."/>
            <person name="Han Y."/>
            <person name="Lee H."/>
            <person name="Li P."/>
            <person name="Lisch D.R."/>
            <person name="Liu S."/>
            <person name="Liu Z."/>
            <person name="Nagel D.H."/>
            <person name="McCann M.C."/>
            <person name="SanMiguel P."/>
            <person name="Myers A.M."/>
            <person name="Nettleton D."/>
            <person name="Nguyen J."/>
            <person name="Penning B.W."/>
            <person name="Ponnala L."/>
            <person name="Schneider K.L."/>
            <person name="Schwartz D.C."/>
            <person name="Sharma A."/>
            <person name="Soderlund C."/>
            <person name="Springer N.M."/>
            <person name="Sun Q."/>
            <person name="Wang H."/>
            <person name="Waterman M."/>
            <person name="Westerman R."/>
            <person name="Wolfgruber T.K."/>
            <person name="Yang L."/>
            <person name="Yu Y."/>
            <person name="Zhang L."/>
            <person name="Zhou S."/>
            <person name="Zhu Q."/>
            <person name="Bennetzen J.L."/>
            <person name="Dawe R.K."/>
            <person name="Jiang J."/>
            <person name="Jiang N."/>
            <person name="Presting G.G."/>
            <person name="Wessler S.R."/>
            <person name="Aluru S."/>
            <person name="Martienssen R.A."/>
            <person name="Clifton S.W."/>
            <person name="McCombie W.R."/>
            <person name="Wing R.A."/>
            <person name="Wilson R.K."/>
        </authorList>
    </citation>
    <scope>NUCLEOTIDE SEQUENCE [LARGE SCALE GENOMIC DNA]</scope>
    <source>
        <strain evidence="3">cv. B73</strain>
    </source>
</reference>
<dbReference type="EnsemblPlants" id="Zm00001eb232650_T001">
    <property type="protein sequence ID" value="Zm00001eb232650_P001"/>
    <property type="gene ID" value="Zm00001eb232650"/>
</dbReference>
<feature type="region of interest" description="Disordered" evidence="1">
    <location>
        <begin position="1"/>
        <end position="104"/>
    </location>
</feature>
<reference evidence="2" key="2">
    <citation type="submission" date="2019-07" db="EMBL/GenBank/DDBJ databases">
        <authorList>
            <person name="Seetharam A."/>
            <person name="Woodhouse M."/>
            <person name="Cannon E."/>
        </authorList>
    </citation>
    <scope>NUCLEOTIDE SEQUENCE [LARGE SCALE GENOMIC DNA]</scope>
    <source>
        <strain evidence="2">cv. B73</strain>
    </source>
</reference>
<dbReference type="InParanoid" id="A0A804PEP2"/>
<dbReference type="AlphaFoldDB" id="A0A804PEP2"/>
<evidence type="ECO:0000313" key="3">
    <source>
        <dbReference type="Proteomes" id="UP000007305"/>
    </source>
</evidence>